<dbReference type="PANTHER" id="PTHR30146:SF154">
    <property type="entry name" value="TRANSCRIPTION REGULATOR, MEMBER OF GALR FAMILY"/>
    <property type="match status" value="1"/>
</dbReference>
<dbReference type="OrthoDB" id="2026446at2"/>
<dbReference type="Gene3D" id="3.40.50.2300">
    <property type="match status" value="2"/>
</dbReference>
<dbReference type="PANTHER" id="PTHR30146">
    <property type="entry name" value="LACI-RELATED TRANSCRIPTIONAL REPRESSOR"/>
    <property type="match status" value="1"/>
</dbReference>
<sequence length="328" mass="36218">MAKAVRMADIAQRLGISTVSVSKGLAGKEGVSAEMRAKILATAEEMGYQPPARTNAHPGGESIGILVADRFFNENAFYSNLYRSVLRCAAEQDISVLMEIVLPQAEKSCNMPTFLVNRKVDGLIFMGEISRRYLATAVQTGVPFMLLDFYDDAIAADCVLSDNTSGSYTMTEHLISTGRRNIGFVGSVLSTSSIMDRYLGYVKAMLRAGLPIRDDWRLEDRDDQGKFMPFSLPHEMPDAFVCNCDAVAYNLVETLKRNGYRVPQDVAVTGYDDYRYSTLCSPQLTSYRVDLDGMAKTVVAQLRRKMAHKPAIAPTVIVPGGFVRREST</sequence>
<dbReference type="Pfam" id="PF00356">
    <property type="entry name" value="LacI"/>
    <property type="match status" value="1"/>
</dbReference>
<dbReference type="RefSeq" id="WP_055185735.1">
    <property type="nucleotide sequence ID" value="NZ_CYXN01000006.1"/>
</dbReference>
<keyword evidence="2" id="KW-0238">DNA-binding</keyword>
<dbReference type="Proteomes" id="UP000095649">
    <property type="component" value="Unassembled WGS sequence"/>
</dbReference>
<dbReference type="AlphaFoldDB" id="A0A173STL4"/>
<dbReference type="SMART" id="SM00354">
    <property type="entry name" value="HTH_LACI"/>
    <property type="match status" value="1"/>
</dbReference>
<evidence type="ECO:0000256" key="2">
    <source>
        <dbReference type="ARBA" id="ARBA00023125"/>
    </source>
</evidence>
<dbReference type="SUPFAM" id="SSF53822">
    <property type="entry name" value="Periplasmic binding protein-like I"/>
    <property type="match status" value="1"/>
</dbReference>
<feature type="domain" description="HTH lacI-type" evidence="4">
    <location>
        <begin position="5"/>
        <end position="57"/>
    </location>
</feature>
<evidence type="ECO:0000313" key="5">
    <source>
        <dbReference type="EMBL" id="CUM92488.1"/>
    </source>
</evidence>
<dbReference type="PROSITE" id="PS50932">
    <property type="entry name" value="HTH_LACI_2"/>
    <property type="match status" value="1"/>
</dbReference>
<keyword evidence="1" id="KW-0805">Transcription regulation</keyword>
<evidence type="ECO:0000259" key="4">
    <source>
        <dbReference type="PROSITE" id="PS50932"/>
    </source>
</evidence>
<evidence type="ECO:0000313" key="6">
    <source>
        <dbReference type="Proteomes" id="UP000095649"/>
    </source>
</evidence>
<reference evidence="5 6" key="1">
    <citation type="submission" date="2015-09" db="EMBL/GenBank/DDBJ databases">
        <authorList>
            <consortium name="Pathogen Informatics"/>
        </authorList>
    </citation>
    <scope>NUCLEOTIDE SEQUENCE [LARGE SCALE GENOMIC DNA]</scope>
    <source>
        <strain evidence="5 6">2789STDY5834970</strain>
    </source>
</reference>
<dbReference type="InterPro" id="IPR028082">
    <property type="entry name" value="Peripla_BP_I"/>
</dbReference>
<dbReference type="InterPro" id="IPR046335">
    <property type="entry name" value="LacI/GalR-like_sensor"/>
</dbReference>
<keyword evidence="3" id="KW-0804">Transcription</keyword>
<evidence type="ECO:0000256" key="3">
    <source>
        <dbReference type="ARBA" id="ARBA00023163"/>
    </source>
</evidence>
<name>A0A173STL4_9FIRM</name>
<dbReference type="InterPro" id="IPR010982">
    <property type="entry name" value="Lambda_DNA-bd_dom_sf"/>
</dbReference>
<organism evidence="5 6">
    <name type="scientific">Faecalibacterium prausnitzii</name>
    <dbReference type="NCBI Taxonomy" id="853"/>
    <lineage>
        <taxon>Bacteria</taxon>
        <taxon>Bacillati</taxon>
        <taxon>Bacillota</taxon>
        <taxon>Clostridia</taxon>
        <taxon>Eubacteriales</taxon>
        <taxon>Oscillospiraceae</taxon>
        <taxon>Faecalibacterium</taxon>
    </lineage>
</organism>
<dbReference type="InterPro" id="IPR000843">
    <property type="entry name" value="HTH_LacI"/>
</dbReference>
<accession>A0A173STL4</accession>
<dbReference type="EMBL" id="CYXN01000006">
    <property type="protein sequence ID" value="CUM92488.1"/>
    <property type="molecule type" value="Genomic_DNA"/>
</dbReference>
<gene>
    <name evidence="5" type="primary">ccpA_3</name>
    <name evidence="5" type="ORF">ERS852582_01158</name>
</gene>
<dbReference type="CDD" id="cd01392">
    <property type="entry name" value="HTH_LacI"/>
    <property type="match status" value="1"/>
</dbReference>
<dbReference type="SUPFAM" id="SSF47413">
    <property type="entry name" value="lambda repressor-like DNA-binding domains"/>
    <property type="match status" value="1"/>
</dbReference>
<dbReference type="GO" id="GO:0003700">
    <property type="term" value="F:DNA-binding transcription factor activity"/>
    <property type="evidence" value="ECO:0007669"/>
    <property type="project" value="TreeGrafter"/>
</dbReference>
<dbReference type="CDD" id="cd19974">
    <property type="entry name" value="PBP1_LacI-like"/>
    <property type="match status" value="1"/>
</dbReference>
<proteinExistence type="predicted"/>
<dbReference type="GO" id="GO:0000976">
    <property type="term" value="F:transcription cis-regulatory region binding"/>
    <property type="evidence" value="ECO:0007669"/>
    <property type="project" value="TreeGrafter"/>
</dbReference>
<evidence type="ECO:0000256" key="1">
    <source>
        <dbReference type="ARBA" id="ARBA00023015"/>
    </source>
</evidence>
<dbReference type="Pfam" id="PF13377">
    <property type="entry name" value="Peripla_BP_3"/>
    <property type="match status" value="1"/>
</dbReference>
<dbReference type="Gene3D" id="1.10.260.40">
    <property type="entry name" value="lambda repressor-like DNA-binding domains"/>
    <property type="match status" value="1"/>
</dbReference>
<protein>
    <submittedName>
        <fullName evidence="5">Catabolite control protein</fullName>
    </submittedName>
</protein>